<evidence type="ECO:0000256" key="1">
    <source>
        <dbReference type="ARBA" id="ARBA00004651"/>
    </source>
</evidence>
<evidence type="ECO:0000256" key="4">
    <source>
        <dbReference type="ARBA" id="ARBA00022989"/>
    </source>
</evidence>
<keyword evidence="3 6" id="KW-0812">Transmembrane</keyword>
<feature type="transmembrane region" description="Helical" evidence="6">
    <location>
        <begin position="40"/>
        <end position="63"/>
    </location>
</feature>
<dbReference type="AlphaFoldDB" id="A0A1E3WNZ5"/>
<gene>
    <name evidence="7" type="ORF">VSF3289_01755</name>
</gene>
<feature type="transmembrane region" description="Helical" evidence="6">
    <location>
        <begin position="301"/>
        <end position="321"/>
    </location>
</feature>
<dbReference type="CDD" id="cd13128">
    <property type="entry name" value="MATE_Wzx_like"/>
    <property type="match status" value="1"/>
</dbReference>
<accession>A0A1E3WNZ5</accession>
<dbReference type="OrthoDB" id="5785171at2"/>
<dbReference type="InterPro" id="IPR050833">
    <property type="entry name" value="Poly_Biosynth_Transport"/>
</dbReference>
<feature type="transmembrane region" description="Helical" evidence="6">
    <location>
        <begin position="368"/>
        <end position="384"/>
    </location>
</feature>
<feature type="transmembrane region" description="Helical" evidence="6">
    <location>
        <begin position="84"/>
        <end position="107"/>
    </location>
</feature>
<evidence type="ECO:0000256" key="2">
    <source>
        <dbReference type="ARBA" id="ARBA00022475"/>
    </source>
</evidence>
<evidence type="ECO:0000313" key="7">
    <source>
        <dbReference type="EMBL" id="ODS11488.1"/>
    </source>
</evidence>
<dbReference type="Proteomes" id="UP000095131">
    <property type="component" value="Unassembled WGS sequence"/>
</dbReference>
<dbReference type="RefSeq" id="WP_069446713.1">
    <property type="nucleotide sequence ID" value="NZ_MDCJ01000002.1"/>
</dbReference>
<proteinExistence type="predicted"/>
<feature type="transmembrane region" description="Helical" evidence="6">
    <location>
        <begin position="113"/>
        <end position="131"/>
    </location>
</feature>
<evidence type="ECO:0000313" key="8">
    <source>
        <dbReference type="Proteomes" id="UP000095131"/>
    </source>
</evidence>
<evidence type="ECO:0000256" key="5">
    <source>
        <dbReference type="ARBA" id="ARBA00023136"/>
    </source>
</evidence>
<reference evidence="7 8" key="1">
    <citation type="submission" date="2016-08" db="EMBL/GenBank/DDBJ databases">
        <title>Genome sequencing of Vibrio scophthalmi strain FP3289, an isolated from Paralichthys olivaceus.</title>
        <authorList>
            <person name="Han H.-J."/>
        </authorList>
    </citation>
    <scope>NUCLEOTIDE SEQUENCE [LARGE SCALE GENOMIC DNA]</scope>
    <source>
        <strain evidence="7 8">FP3289</strain>
    </source>
</reference>
<dbReference type="PATRIC" id="fig|45658.8.peg.1758"/>
<dbReference type="EMBL" id="MDCJ01000002">
    <property type="protein sequence ID" value="ODS11488.1"/>
    <property type="molecule type" value="Genomic_DNA"/>
</dbReference>
<evidence type="ECO:0000256" key="3">
    <source>
        <dbReference type="ARBA" id="ARBA00022692"/>
    </source>
</evidence>
<feature type="transmembrane region" description="Helical" evidence="6">
    <location>
        <begin position="221"/>
        <end position="245"/>
    </location>
</feature>
<organism evidence="7 8">
    <name type="scientific">Vibrio scophthalmi</name>
    <dbReference type="NCBI Taxonomy" id="45658"/>
    <lineage>
        <taxon>Bacteria</taxon>
        <taxon>Pseudomonadati</taxon>
        <taxon>Pseudomonadota</taxon>
        <taxon>Gammaproteobacteria</taxon>
        <taxon>Vibrionales</taxon>
        <taxon>Vibrionaceae</taxon>
        <taxon>Vibrio</taxon>
    </lineage>
</organism>
<keyword evidence="4 6" id="KW-1133">Transmembrane helix</keyword>
<feature type="transmembrane region" description="Helical" evidence="6">
    <location>
        <begin position="390"/>
        <end position="408"/>
    </location>
</feature>
<name>A0A1E3WNZ5_9VIBR</name>
<dbReference type="PANTHER" id="PTHR30250">
    <property type="entry name" value="PST FAMILY PREDICTED COLANIC ACID TRANSPORTER"/>
    <property type="match status" value="1"/>
</dbReference>
<comment type="caution">
    <text evidence="7">The sequence shown here is derived from an EMBL/GenBank/DDBJ whole genome shotgun (WGS) entry which is preliminary data.</text>
</comment>
<feature type="transmembrane region" description="Helical" evidence="6">
    <location>
        <begin position="175"/>
        <end position="201"/>
    </location>
</feature>
<comment type="subcellular location">
    <subcellularLocation>
        <location evidence="1">Cell membrane</location>
        <topology evidence="1">Multi-pass membrane protein</topology>
    </subcellularLocation>
</comment>
<sequence>MSSFAKLFFGTASLQLLSRGLSVISGVIFARFLGAEQYGLYTYVFSIITVAALPVLAGIPNLMVREVANFHLEKNWPQLNGIFWWSRGYVLSISAVILAIMSSLVYFDYFQPHVAALIVIAMWAIPLRGIASQQDAVLNGFQKPILAQLPSKLLAPFFTLAVLLYYVFFDKPLSSMTLVTITIFASLLTCALSYLLVRYVIKKYSEPARPDYLTRSWLRSLVPFALITFVVTLNAELAIVLLGWLGDLESVAYFRVGMQAVTLITIVLSSISTVLMPNIARLYKSGDMENAQALLSRAVRLTVLVSLPIFLVLVFAGDLLIEWLFGSEYLDAYPALIILCVGHFISMQLGPVGLVLNMTHNEGKTVRSLIITLIINLVLLFSLVPLYQEIGAAIAIAASLIICNLLMTREVWTLTRLKTWISFSHTKKLAVDTHS</sequence>
<evidence type="ECO:0000256" key="6">
    <source>
        <dbReference type="SAM" id="Phobius"/>
    </source>
</evidence>
<feature type="transmembrane region" description="Helical" evidence="6">
    <location>
        <begin position="257"/>
        <end position="280"/>
    </location>
</feature>
<dbReference type="GO" id="GO:0005886">
    <property type="term" value="C:plasma membrane"/>
    <property type="evidence" value="ECO:0007669"/>
    <property type="project" value="UniProtKB-SubCell"/>
</dbReference>
<feature type="transmembrane region" description="Helical" evidence="6">
    <location>
        <begin position="333"/>
        <end position="356"/>
    </location>
</feature>
<feature type="transmembrane region" description="Helical" evidence="6">
    <location>
        <begin position="152"/>
        <end position="169"/>
    </location>
</feature>
<keyword evidence="2" id="KW-1003">Cell membrane</keyword>
<protein>
    <submittedName>
        <fullName evidence="7">Putative low-salt glycan biosynthesis flippase Agl15</fullName>
    </submittedName>
</protein>
<dbReference type="PANTHER" id="PTHR30250:SF11">
    <property type="entry name" value="O-ANTIGEN TRANSPORTER-RELATED"/>
    <property type="match status" value="1"/>
</dbReference>
<keyword evidence="5 6" id="KW-0472">Membrane</keyword>
<dbReference type="Pfam" id="PF13440">
    <property type="entry name" value="Polysacc_synt_3"/>
    <property type="match status" value="1"/>
</dbReference>